<dbReference type="GO" id="GO:0003677">
    <property type="term" value="F:DNA binding"/>
    <property type="evidence" value="ECO:0007669"/>
    <property type="project" value="UniProtKB-UniRule"/>
</dbReference>
<evidence type="ECO:0000256" key="2">
    <source>
        <dbReference type="PROSITE-ProRule" id="PRU00335"/>
    </source>
</evidence>
<comment type="caution">
    <text evidence="4">The sequence shown here is derived from an EMBL/GenBank/DDBJ whole genome shotgun (WGS) entry which is preliminary data.</text>
</comment>
<dbReference type="InterPro" id="IPR001647">
    <property type="entry name" value="HTH_TetR"/>
</dbReference>
<dbReference type="Proteomes" id="UP000886780">
    <property type="component" value="Unassembled WGS sequence"/>
</dbReference>
<accession>A0A9D1W631</accession>
<dbReference type="InterPro" id="IPR050624">
    <property type="entry name" value="HTH-type_Tx_Regulator"/>
</dbReference>
<gene>
    <name evidence="4" type="ORF">IAA28_11005</name>
</gene>
<dbReference type="PANTHER" id="PTHR43479">
    <property type="entry name" value="ACREF/ENVCD OPERON REPRESSOR-RELATED"/>
    <property type="match status" value="1"/>
</dbReference>
<dbReference type="PROSITE" id="PS50977">
    <property type="entry name" value="HTH_TETR_2"/>
    <property type="match status" value="1"/>
</dbReference>
<proteinExistence type="predicted"/>
<dbReference type="InterPro" id="IPR009057">
    <property type="entry name" value="Homeodomain-like_sf"/>
</dbReference>
<dbReference type="PANTHER" id="PTHR43479:SF7">
    <property type="entry name" value="TETR-FAMILY TRANSCRIPTIONAL REGULATOR"/>
    <property type="match status" value="1"/>
</dbReference>
<keyword evidence="1 2" id="KW-0238">DNA-binding</keyword>
<dbReference type="AlphaFoldDB" id="A0A9D1W631"/>
<feature type="domain" description="HTH tetR-type" evidence="3">
    <location>
        <begin position="6"/>
        <end position="66"/>
    </location>
</feature>
<sequence length="188" mass="21839">MDLRVEKTRRSIINGFLELRARKPLEKIRVRELCEKAQINKSTFYDHYRDVYDLAEQLEDEAIRSYLDIAHPEYVLTDVAGFVRELFASRLACERLLDILFSGNRSGLLVEKLAAGLTEMVLEKYPDQRENPVFRTVLTYRIYGGYYAFQENRKYGEEMVIELIGRMAQSQSALKNPDQWGMGAGGRE</sequence>
<dbReference type="Gene3D" id="1.10.357.10">
    <property type="entry name" value="Tetracycline Repressor, domain 2"/>
    <property type="match status" value="1"/>
</dbReference>
<feature type="DNA-binding region" description="H-T-H motif" evidence="2">
    <location>
        <begin position="29"/>
        <end position="48"/>
    </location>
</feature>
<evidence type="ECO:0000313" key="5">
    <source>
        <dbReference type="Proteomes" id="UP000886780"/>
    </source>
</evidence>
<reference evidence="4" key="1">
    <citation type="journal article" date="2021" name="PeerJ">
        <title>Extensive microbial diversity within the chicken gut microbiome revealed by metagenomics and culture.</title>
        <authorList>
            <person name="Gilroy R."/>
            <person name="Ravi A."/>
            <person name="Getino M."/>
            <person name="Pursley I."/>
            <person name="Horton D.L."/>
            <person name="Alikhan N.F."/>
            <person name="Baker D."/>
            <person name="Gharbi K."/>
            <person name="Hall N."/>
            <person name="Watson M."/>
            <person name="Adriaenssens E.M."/>
            <person name="Foster-Nyarko E."/>
            <person name="Jarju S."/>
            <person name="Secka A."/>
            <person name="Antonio M."/>
            <person name="Oren A."/>
            <person name="Chaudhuri R.R."/>
            <person name="La Ragione R."/>
            <person name="Hildebrand F."/>
            <person name="Pallen M.J."/>
        </authorList>
    </citation>
    <scope>NUCLEOTIDE SEQUENCE</scope>
    <source>
        <strain evidence="4">ChiGjej4B4-12881</strain>
    </source>
</reference>
<dbReference type="EMBL" id="DXEU01000202">
    <property type="protein sequence ID" value="HIX53315.1"/>
    <property type="molecule type" value="Genomic_DNA"/>
</dbReference>
<dbReference type="SUPFAM" id="SSF46689">
    <property type="entry name" value="Homeodomain-like"/>
    <property type="match status" value="1"/>
</dbReference>
<organism evidence="4 5">
    <name type="scientific">Candidatus Lachnoclostridium stercoripullorum</name>
    <dbReference type="NCBI Taxonomy" id="2838635"/>
    <lineage>
        <taxon>Bacteria</taxon>
        <taxon>Bacillati</taxon>
        <taxon>Bacillota</taxon>
        <taxon>Clostridia</taxon>
        <taxon>Lachnospirales</taxon>
        <taxon>Lachnospiraceae</taxon>
    </lineage>
</organism>
<evidence type="ECO:0000313" key="4">
    <source>
        <dbReference type="EMBL" id="HIX53315.1"/>
    </source>
</evidence>
<evidence type="ECO:0000259" key="3">
    <source>
        <dbReference type="PROSITE" id="PS50977"/>
    </source>
</evidence>
<evidence type="ECO:0000256" key="1">
    <source>
        <dbReference type="ARBA" id="ARBA00023125"/>
    </source>
</evidence>
<protein>
    <submittedName>
        <fullName evidence="4">TetR/AcrR family transcriptional regulator</fullName>
    </submittedName>
</protein>
<name>A0A9D1W631_9FIRM</name>
<reference evidence="4" key="2">
    <citation type="submission" date="2021-04" db="EMBL/GenBank/DDBJ databases">
        <authorList>
            <person name="Gilroy R."/>
        </authorList>
    </citation>
    <scope>NUCLEOTIDE SEQUENCE</scope>
    <source>
        <strain evidence="4">ChiGjej4B4-12881</strain>
    </source>
</reference>